<comment type="caution">
    <text evidence="2">The sequence shown here is derived from an EMBL/GenBank/DDBJ whole genome shotgun (WGS) entry which is preliminary data.</text>
</comment>
<reference evidence="2 3" key="1">
    <citation type="submission" date="2023-03" db="EMBL/GenBank/DDBJ databases">
        <title>Genome insight into feeding habits of ladybird beetles.</title>
        <authorList>
            <person name="Li H.-S."/>
            <person name="Huang Y.-H."/>
            <person name="Pang H."/>
        </authorList>
    </citation>
    <scope>NUCLEOTIDE SEQUENCE [LARGE SCALE GENOMIC DNA]</scope>
    <source>
        <strain evidence="2">SYSU_2023b</strain>
        <tissue evidence="2">Whole body</tissue>
    </source>
</reference>
<feature type="compositionally biased region" description="Basic and acidic residues" evidence="1">
    <location>
        <begin position="109"/>
        <end position="118"/>
    </location>
</feature>
<evidence type="ECO:0000313" key="3">
    <source>
        <dbReference type="Proteomes" id="UP001431783"/>
    </source>
</evidence>
<organism evidence="2 3">
    <name type="scientific">Henosepilachna vigintioctopunctata</name>
    <dbReference type="NCBI Taxonomy" id="420089"/>
    <lineage>
        <taxon>Eukaryota</taxon>
        <taxon>Metazoa</taxon>
        <taxon>Ecdysozoa</taxon>
        <taxon>Arthropoda</taxon>
        <taxon>Hexapoda</taxon>
        <taxon>Insecta</taxon>
        <taxon>Pterygota</taxon>
        <taxon>Neoptera</taxon>
        <taxon>Endopterygota</taxon>
        <taxon>Coleoptera</taxon>
        <taxon>Polyphaga</taxon>
        <taxon>Cucujiformia</taxon>
        <taxon>Coccinelloidea</taxon>
        <taxon>Coccinellidae</taxon>
        <taxon>Epilachninae</taxon>
        <taxon>Epilachnini</taxon>
        <taxon>Henosepilachna</taxon>
    </lineage>
</organism>
<gene>
    <name evidence="2" type="ORF">WA026_020372</name>
</gene>
<protein>
    <submittedName>
        <fullName evidence="2">Uncharacterized protein</fullName>
    </submittedName>
</protein>
<keyword evidence="3" id="KW-1185">Reference proteome</keyword>
<sequence>MPSLTYLLDLIRNYRLDADDVVTQLNPPTPIIHVVPKIETPVKDTTAVDLERLVTPNSLNSIELTAKKHDWKFSNIWSWANPKCLKSEIGTHEEKEKICETKKKNKEKGRKDDKEQPPEKGVCLMAESPFRILKVSAV</sequence>
<dbReference type="AlphaFoldDB" id="A0AAW1UF03"/>
<accession>A0AAW1UF03</accession>
<evidence type="ECO:0000313" key="2">
    <source>
        <dbReference type="EMBL" id="KAK9882266.1"/>
    </source>
</evidence>
<dbReference type="EMBL" id="JARQZJ010000074">
    <property type="protein sequence ID" value="KAK9882266.1"/>
    <property type="molecule type" value="Genomic_DNA"/>
</dbReference>
<proteinExistence type="predicted"/>
<feature type="compositionally biased region" description="Basic and acidic residues" evidence="1">
    <location>
        <begin position="92"/>
        <end position="102"/>
    </location>
</feature>
<name>A0AAW1UF03_9CUCU</name>
<dbReference type="Proteomes" id="UP001431783">
    <property type="component" value="Unassembled WGS sequence"/>
</dbReference>
<evidence type="ECO:0000256" key="1">
    <source>
        <dbReference type="SAM" id="MobiDB-lite"/>
    </source>
</evidence>
<feature type="region of interest" description="Disordered" evidence="1">
    <location>
        <begin position="92"/>
        <end position="122"/>
    </location>
</feature>